<feature type="compositionally biased region" description="Low complexity" evidence="8">
    <location>
        <begin position="47"/>
        <end position="56"/>
    </location>
</feature>
<evidence type="ECO:0000313" key="11">
    <source>
        <dbReference type="Proteomes" id="UP000011777"/>
    </source>
</evidence>
<dbReference type="GO" id="GO:0000976">
    <property type="term" value="F:transcription cis-regulatory region binding"/>
    <property type="evidence" value="ECO:0007669"/>
    <property type="project" value="TreeGrafter"/>
</dbReference>
<accession>M3IM93</accession>
<evidence type="ECO:0000256" key="4">
    <source>
        <dbReference type="ARBA" id="ARBA00022771"/>
    </source>
</evidence>
<keyword evidence="4 6" id="KW-0863">Zinc-finger</keyword>
<comment type="caution">
    <text evidence="10">The sequence shown here is derived from an EMBL/GenBank/DDBJ whole genome shotgun (WGS) entry which is preliminary data.</text>
</comment>
<organism evidence="10 11">
    <name type="scientific">Candida maltosa (strain Xu316)</name>
    <name type="common">Yeast</name>
    <dbReference type="NCBI Taxonomy" id="1245528"/>
    <lineage>
        <taxon>Eukaryota</taxon>
        <taxon>Fungi</taxon>
        <taxon>Dikarya</taxon>
        <taxon>Ascomycota</taxon>
        <taxon>Saccharomycotina</taxon>
        <taxon>Pichiomycetes</taxon>
        <taxon>Debaryomycetaceae</taxon>
        <taxon>Candida/Lodderomyces clade</taxon>
        <taxon>Candida</taxon>
    </lineage>
</organism>
<dbReference type="AlphaFoldDB" id="M3IM93"/>
<dbReference type="OrthoDB" id="302966at2759"/>
<dbReference type="GO" id="GO:0045944">
    <property type="term" value="P:positive regulation of transcription by RNA polymerase II"/>
    <property type="evidence" value="ECO:0007669"/>
    <property type="project" value="TreeGrafter"/>
</dbReference>
<feature type="region of interest" description="Disordered" evidence="8">
    <location>
        <begin position="43"/>
        <end position="73"/>
    </location>
</feature>
<dbReference type="InterPro" id="IPR001841">
    <property type="entry name" value="Znf_RING"/>
</dbReference>
<dbReference type="SMART" id="SM00184">
    <property type="entry name" value="RING"/>
    <property type="match status" value="1"/>
</dbReference>
<keyword evidence="3" id="KW-0479">Metal-binding</keyword>
<dbReference type="InterPro" id="IPR013083">
    <property type="entry name" value="Znf_RING/FYVE/PHD"/>
</dbReference>
<dbReference type="GO" id="GO:0008270">
    <property type="term" value="F:zinc ion binding"/>
    <property type="evidence" value="ECO:0007669"/>
    <property type="project" value="UniProtKB-KW"/>
</dbReference>
<name>M3IM93_CANMX</name>
<dbReference type="SUPFAM" id="SSF57850">
    <property type="entry name" value="RING/U-box"/>
    <property type="match status" value="1"/>
</dbReference>
<feature type="compositionally biased region" description="Basic residues" evidence="8">
    <location>
        <begin position="57"/>
        <end position="69"/>
    </location>
</feature>
<feature type="compositionally biased region" description="Low complexity" evidence="8">
    <location>
        <begin position="1"/>
        <end position="22"/>
    </location>
</feature>
<dbReference type="PROSITE" id="PS00518">
    <property type="entry name" value="ZF_RING_1"/>
    <property type="match status" value="1"/>
</dbReference>
<evidence type="ECO:0000256" key="1">
    <source>
        <dbReference type="ARBA" id="ARBA00004496"/>
    </source>
</evidence>
<dbReference type="GO" id="GO:0005737">
    <property type="term" value="C:cytoplasm"/>
    <property type="evidence" value="ECO:0007669"/>
    <property type="project" value="UniProtKB-SubCell"/>
</dbReference>
<keyword evidence="7" id="KW-0175">Coiled coil</keyword>
<dbReference type="InterPro" id="IPR017907">
    <property type="entry name" value="Znf_RING_CS"/>
</dbReference>
<dbReference type="PANTHER" id="PTHR12983">
    <property type="entry name" value="RING FINGER 10 FAMILY MEMBER"/>
    <property type="match status" value="1"/>
</dbReference>
<keyword evidence="2" id="KW-0963">Cytoplasm</keyword>
<evidence type="ECO:0000256" key="3">
    <source>
        <dbReference type="ARBA" id="ARBA00022723"/>
    </source>
</evidence>
<dbReference type="PANTHER" id="PTHR12983:SF9">
    <property type="entry name" value="E3 UBIQUITIN-PROTEIN LIGASE RNF10"/>
    <property type="match status" value="1"/>
</dbReference>
<gene>
    <name evidence="10" type="ORF">G210_2146</name>
</gene>
<evidence type="ECO:0000259" key="9">
    <source>
        <dbReference type="PROSITE" id="PS50089"/>
    </source>
</evidence>
<evidence type="ECO:0000256" key="8">
    <source>
        <dbReference type="SAM" id="MobiDB-lite"/>
    </source>
</evidence>
<dbReference type="InterPro" id="IPR039739">
    <property type="entry name" value="MAG2/RNF10"/>
</dbReference>
<protein>
    <submittedName>
        <fullName evidence="10">DNA-3-methyladenine glycosidase II, putative</fullName>
    </submittedName>
</protein>
<proteinExistence type="predicted"/>
<dbReference type="STRING" id="1245528.M3IM93"/>
<dbReference type="HOGENOM" id="CLU_011811_0_0_1"/>
<feature type="region of interest" description="Disordered" evidence="8">
    <location>
        <begin position="475"/>
        <end position="549"/>
    </location>
</feature>
<feature type="coiled-coil region" evidence="7">
    <location>
        <begin position="405"/>
        <end position="432"/>
    </location>
</feature>
<sequence>MMQSTQTQKQQKQKQTSSSKSNKNYKKVDVDFLDFQSYRDSDEYRMNQRNMANNNNRSRRGSHHKKHQTPQKAQLTGMKFINVNFKFVVDERKDYKIQEMDPNVPLDIDDIVQVISPKGHSCPICLSDTPTAPRMITSCGHIICLKCVLSLLESEVPKYKKKEADCVVEKYRECPLCSSIIRKKELKPVLVNPFDERFEIPKIGDEVVFQLMTRQGITFPNIKETNFPNIKEFTRIFRADYDYILSMYEEEKKSIMDVYEQEKLLYGDDFGLVSESINYIDHEIEIWKKKFDRTVQNVTSVTHDPDAPPQHPFYFYQTGFNSGNTYILSPFDLKLLKTTYKNYFSFPSVLLAKMESIHYDELNEQNVHTKFKYLSHLPIGTQIGFIECDWSNNELINKETWEMFKEDLLKRTKNSKRKFKKEERDKKRAMNEEEVKTRNFYMRENGHDQGEEEGHESTFGMGSLSILDNRELPALSDHQHSTESEREYETTVWGTRIPKGEAAPGSSSAIADEEDNEYEEMIRKAKEEMAKQEQNGKRKKKKKLVLISS</sequence>
<evidence type="ECO:0000256" key="6">
    <source>
        <dbReference type="PROSITE-ProRule" id="PRU00175"/>
    </source>
</evidence>
<evidence type="ECO:0000256" key="2">
    <source>
        <dbReference type="ARBA" id="ARBA00022490"/>
    </source>
</evidence>
<dbReference type="eggNOG" id="KOG2164">
    <property type="taxonomic scope" value="Eukaryota"/>
</dbReference>
<dbReference type="OMA" id="ASWKQYL"/>
<dbReference type="Pfam" id="PF14634">
    <property type="entry name" value="zf-RING_5"/>
    <property type="match status" value="1"/>
</dbReference>
<dbReference type="GO" id="GO:0016798">
    <property type="term" value="F:hydrolase activity, acting on glycosyl bonds"/>
    <property type="evidence" value="ECO:0007669"/>
    <property type="project" value="UniProtKB-KW"/>
</dbReference>
<dbReference type="PROSITE" id="PS50089">
    <property type="entry name" value="ZF_RING_2"/>
    <property type="match status" value="1"/>
</dbReference>
<comment type="subcellular location">
    <subcellularLocation>
        <location evidence="1">Cytoplasm</location>
    </subcellularLocation>
</comment>
<reference evidence="10 11" key="1">
    <citation type="submission" date="2013-02" db="EMBL/GenBank/DDBJ databases">
        <title>Genome sequence of Candida maltosa Xu316, a potential industrial strain for xylitol and ethanol production.</title>
        <authorList>
            <person name="Yu J."/>
            <person name="Wang Q."/>
            <person name="Geng X."/>
            <person name="Bao W."/>
            <person name="He P."/>
            <person name="Cai J."/>
        </authorList>
    </citation>
    <scope>NUCLEOTIDE SEQUENCE [LARGE SCALE GENOMIC DNA]</scope>
    <source>
        <strain evidence="11">Xu316</strain>
    </source>
</reference>
<evidence type="ECO:0000256" key="7">
    <source>
        <dbReference type="SAM" id="Coils"/>
    </source>
</evidence>
<feature type="domain" description="RING-type" evidence="9">
    <location>
        <begin position="122"/>
        <end position="178"/>
    </location>
</feature>
<evidence type="ECO:0000256" key="5">
    <source>
        <dbReference type="ARBA" id="ARBA00022833"/>
    </source>
</evidence>
<keyword evidence="5" id="KW-0862">Zinc</keyword>
<feature type="compositionally biased region" description="Basic and acidic residues" evidence="8">
    <location>
        <begin position="520"/>
        <end position="536"/>
    </location>
</feature>
<evidence type="ECO:0000313" key="10">
    <source>
        <dbReference type="EMBL" id="EMG47501.1"/>
    </source>
</evidence>
<keyword evidence="10" id="KW-0326">Glycosidase</keyword>
<feature type="compositionally biased region" description="Basic residues" evidence="8">
    <location>
        <begin position="537"/>
        <end position="549"/>
    </location>
</feature>
<keyword evidence="10" id="KW-0378">Hydrolase</keyword>
<keyword evidence="11" id="KW-1185">Reference proteome</keyword>
<dbReference type="EMBL" id="AOGT01001541">
    <property type="protein sequence ID" value="EMG47501.1"/>
    <property type="molecule type" value="Genomic_DNA"/>
</dbReference>
<dbReference type="Proteomes" id="UP000011777">
    <property type="component" value="Unassembled WGS sequence"/>
</dbReference>
<feature type="region of interest" description="Disordered" evidence="8">
    <location>
        <begin position="1"/>
        <end position="26"/>
    </location>
</feature>
<dbReference type="Gene3D" id="3.30.40.10">
    <property type="entry name" value="Zinc/RING finger domain, C3HC4 (zinc finger)"/>
    <property type="match status" value="1"/>
</dbReference>
<feature type="compositionally biased region" description="Basic and acidic residues" evidence="8">
    <location>
        <begin position="477"/>
        <end position="489"/>
    </location>
</feature>